<name>A0ABW0W047_9BACL</name>
<evidence type="ECO:0000313" key="1">
    <source>
        <dbReference type="EMBL" id="MFC5649795.1"/>
    </source>
</evidence>
<reference evidence="2" key="1">
    <citation type="journal article" date="2019" name="Int. J. Syst. Evol. Microbiol.">
        <title>The Global Catalogue of Microorganisms (GCM) 10K type strain sequencing project: providing services to taxonomists for standard genome sequencing and annotation.</title>
        <authorList>
            <consortium name="The Broad Institute Genomics Platform"/>
            <consortium name="The Broad Institute Genome Sequencing Center for Infectious Disease"/>
            <person name="Wu L."/>
            <person name="Ma J."/>
        </authorList>
    </citation>
    <scope>NUCLEOTIDE SEQUENCE [LARGE SCALE GENOMIC DNA]</scope>
    <source>
        <strain evidence="2">CGMCC 1.3240</strain>
    </source>
</reference>
<dbReference type="Proteomes" id="UP001596047">
    <property type="component" value="Unassembled WGS sequence"/>
</dbReference>
<dbReference type="RefSeq" id="WP_379188338.1">
    <property type="nucleotide sequence ID" value="NZ_JBHSOW010000041.1"/>
</dbReference>
<dbReference type="EMBL" id="JBHSOW010000041">
    <property type="protein sequence ID" value="MFC5649795.1"/>
    <property type="molecule type" value="Genomic_DNA"/>
</dbReference>
<organism evidence="1 2">
    <name type="scientific">Paenibacillus solisilvae</name>
    <dbReference type="NCBI Taxonomy" id="2486751"/>
    <lineage>
        <taxon>Bacteria</taxon>
        <taxon>Bacillati</taxon>
        <taxon>Bacillota</taxon>
        <taxon>Bacilli</taxon>
        <taxon>Bacillales</taxon>
        <taxon>Paenibacillaceae</taxon>
        <taxon>Paenibacillus</taxon>
    </lineage>
</organism>
<protein>
    <recommendedName>
        <fullName evidence="3">Secreted protein</fullName>
    </recommendedName>
</protein>
<evidence type="ECO:0008006" key="3">
    <source>
        <dbReference type="Google" id="ProtNLM"/>
    </source>
</evidence>
<evidence type="ECO:0000313" key="2">
    <source>
        <dbReference type="Proteomes" id="UP001596047"/>
    </source>
</evidence>
<accession>A0ABW0W047</accession>
<gene>
    <name evidence="1" type="ORF">ACFPYJ_11815</name>
</gene>
<proteinExistence type="predicted"/>
<keyword evidence="2" id="KW-1185">Reference proteome</keyword>
<comment type="caution">
    <text evidence="1">The sequence shown here is derived from an EMBL/GenBank/DDBJ whole genome shotgun (WGS) entry which is preliminary data.</text>
</comment>
<sequence>MRKKMAMRQTLLSAAVVMLVMGSIGYGVSADPLVKTGGAQAAHQTSAVTRSQAEAFAAVPDVEQDAHSHHEHMDMDMDMEMELAPDNPGGMQVEWAWADGMPRAGEPATLRLTILDAEGMPVPAQQLEVNHEKKLHLIIVSRGLSRFMHVHPVDAGETGVFEVPITFAAAGDYKLIADFRPVGSGSIWRSDWARVQGEASNEPVLLPDKQLERSAEGMNVNLNFAHPPQAGVEDEMTFTFEQRADGAAVTDLEPYLGSVGHVVIVDSEIEHYLHVHPMNERTAGPAATFSTTFPTSGQYKIWGQFQRGGSVIIVPFVVNVK</sequence>